<dbReference type="RefSeq" id="WP_350339560.1">
    <property type="nucleotide sequence ID" value="NZ_BRXR01000001.1"/>
</dbReference>
<feature type="transmembrane region" description="Helical" evidence="7">
    <location>
        <begin position="154"/>
        <end position="170"/>
    </location>
</feature>
<feature type="transmembrane region" description="Helical" evidence="7">
    <location>
        <begin position="50"/>
        <end position="71"/>
    </location>
</feature>
<dbReference type="PANTHER" id="PTHR43663:SF1">
    <property type="entry name" value="CHROMATE TRANSPORTER"/>
    <property type="match status" value="1"/>
</dbReference>
<dbReference type="Pfam" id="PF02417">
    <property type="entry name" value="Chromate_transp"/>
    <property type="match status" value="1"/>
</dbReference>
<evidence type="ECO:0000256" key="4">
    <source>
        <dbReference type="ARBA" id="ARBA00022692"/>
    </source>
</evidence>
<comment type="caution">
    <text evidence="8">The sequence shown here is derived from an EMBL/GenBank/DDBJ whole genome shotgun (WGS) entry which is preliminary data.</text>
</comment>
<comment type="similarity">
    <text evidence="2">Belongs to the chromate ion transporter (CHR) (TC 2.A.51) family.</text>
</comment>
<keyword evidence="3" id="KW-1003">Cell membrane</keyword>
<keyword evidence="5 7" id="KW-1133">Transmembrane helix</keyword>
<reference evidence="8 9" key="1">
    <citation type="journal article" date="2024" name="Int. J. Syst. Evol. Microbiol.">
        <title>Clostridium omnivorum sp. nov., isolated from anoxic soil under the treatment of reductive soil disinfestation.</title>
        <authorList>
            <person name="Ueki A."/>
            <person name="Tonouchi A."/>
            <person name="Kaku N."/>
            <person name="Honma S."/>
            <person name="Ueki K."/>
        </authorList>
    </citation>
    <scope>NUCLEOTIDE SEQUENCE [LARGE SCALE GENOMIC DNA]</scope>
    <source>
        <strain evidence="8 9">E14</strain>
    </source>
</reference>
<name>A0ABQ5N6Q1_9CLOT</name>
<sequence>MIPIIQREIERNNWISTKEFVDIIGIAGMTPGPIAVNSATFVGFKVNDLLGALSAMLGIMLPSFLCVIIIFKSLNKFKDHELNILIFKGIKAVVVGLIASAAISVSKTSLLIGYNARDFWVRLMEAPLEAVNLSAVIILILSLAALIKYKIHPILVILSSAVVGITVGSFY</sequence>
<dbReference type="EMBL" id="BRXR01000001">
    <property type="protein sequence ID" value="GLC30898.1"/>
    <property type="molecule type" value="Genomic_DNA"/>
</dbReference>
<evidence type="ECO:0000256" key="5">
    <source>
        <dbReference type="ARBA" id="ARBA00022989"/>
    </source>
</evidence>
<dbReference type="Proteomes" id="UP001208567">
    <property type="component" value="Unassembled WGS sequence"/>
</dbReference>
<keyword evidence="6 7" id="KW-0472">Membrane</keyword>
<organism evidence="8 9">
    <name type="scientific">Clostridium omnivorum</name>
    <dbReference type="NCBI Taxonomy" id="1604902"/>
    <lineage>
        <taxon>Bacteria</taxon>
        <taxon>Bacillati</taxon>
        <taxon>Bacillota</taxon>
        <taxon>Clostridia</taxon>
        <taxon>Eubacteriales</taxon>
        <taxon>Clostridiaceae</taxon>
        <taxon>Clostridium</taxon>
    </lineage>
</organism>
<accession>A0ABQ5N6Q1</accession>
<evidence type="ECO:0000313" key="8">
    <source>
        <dbReference type="EMBL" id="GLC30898.1"/>
    </source>
</evidence>
<evidence type="ECO:0000256" key="2">
    <source>
        <dbReference type="ARBA" id="ARBA00005262"/>
    </source>
</evidence>
<evidence type="ECO:0000256" key="7">
    <source>
        <dbReference type="SAM" id="Phobius"/>
    </source>
</evidence>
<keyword evidence="4 7" id="KW-0812">Transmembrane</keyword>
<feature type="transmembrane region" description="Helical" evidence="7">
    <location>
        <begin position="92"/>
        <end position="114"/>
    </location>
</feature>
<evidence type="ECO:0000256" key="3">
    <source>
        <dbReference type="ARBA" id="ARBA00022475"/>
    </source>
</evidence>
<evidence type="ECO:0000313" key="9">
    <source>
        <dbReference type="Proteomes" id="UP001208567"/>
    </source>
</evidence>
<feature type="transmembrane region" description="Helical" evidence="7">
    <location>
        <begin position="20"/>
        <end position="44"/>
    </location>
</feature>
<proteinExistence type="inferred from homology"/>
<feature type="transmembrane region" description="Helical" evidence="7">
    <location>
        <begin position="126"/>
        <end position="147"/>
    </location>
</feature>
<dbReference type="PANTHER" id="PTHR43663">
    <property type="entry name" value="CHROMATE TRANSPORT PROTEIN-RELATED"/>
    <property type="match status" value="1"/>
</dbReference>
<gene>
    <name evidence="8" type="ORF">bsdE14_23080</name>
</gene>
<protein>
    <submittedName>
        <fullName evidence="8">Chromate transporter</fullName>
    </submittedName>
</protein>
<dbReference type="InterPro" id="IPR052518">
    <property type="entry name" value="CHR_Transporter"/>
</dbReference>
<comment type="subcellular location">
    <subcellularLocation>
        <location evidence="1">Cell membrane</location>
        <topology evidence="1">Multi-pass membrane protein</topology>
    </subcellularLocation>
</comment>
<evidence type="ECO:0000256" key="6">
    <source>
        <dbReference type="ARBA" id="ARBA00023136"/>
    </source>
</evidence>
<keyword evidence="9" id="KW-1185">Reference proteome</keyword>
<evidence type="ECO:0000256" key="1">
    <source>
        <dbReference type="ARBA" id="ARBA00004651"/>
    </source>
</evidence>
<dbReference type="InterPro" id="IPR003370">
    <property type="entry name" value="Chromate_transpt"/>
</dbReference>